<dbReference type="AlphaFoldDB" id="A0A3S4XZG0"/>
<keyword evidence="4 6" id="KW-1133">Transmembrane helix</keyword>
<evidence type="ECO:0000256" key="3">
    <source>
        <dbReference type="ARBA" id="ARBA00022692"/>
    </source>
</evidence>
<dbReference type="InterPro" id="IPR000791">
    <property type="entry name" value="Gpr1/Fun34/SatP-like"/>
</dbReference>
<evidence type="ECO:0000256" key="4">
    <source>
        <dbReference type="ARBA" id="ARBA00022989"/>
    </source>
</evidence>
<evidence type="ECO:0000256" key="2">
    <source>
        <dbReference type="ARBA" id="ARBA00005587"/>
    </source>
</evidence>
<dbReference type="GO" id="GO:0005886">
    <property type="term" value="C:plasma membrane"/>
    <property type="evidence" value="ECO:0007669"/>
    <property type="project" value="TreeGrafter"/>
</dbReference>
<name>A0A3S4XZG0_9PAST</name>
<reference evidence="7 8" key="1">
    <citation type="submission" date="2018-12" db="EMBL/GenBank/DDBJ databases">
        <authorList>
            <consortium name="Pathogen Informatics"/>
        </authorList>
    </citation>
    <scope>NUCLEOTIDE SEQUENCE [LARGE SCALE GENOMIC DNA]</scope>
    <source>
        <strain evidence="7 8">NCTC8284</strain>
    </source>
</reference>
<evidence type="ECO:0000256" key="1">
    <source>
        <dbReference type="ARBA" id="ARBA00004141"/>
    </source>
</evidence>
<evidence type="ECO:0000313" key="8">
    <source>
        <dbReference type="Proteomes" id="UP000278733"/>
    </source>
</evidence>
<accession>A0A3S4XZG0</accession>
<dbReference type="EMBL" id="LR134405">
    <property type="protein sequence ID" value="VEH65367.1"/>
    <property type="molecule type" value="Genomic_DNA"/>
</dbReference>
<evidence type="ECO:0000256" key="5">
    <source>
        <dbReference type="ARBA" id="ARBA00023136"/>
    </source>
</evidence>
<sequence length="98" mass="10361">MSATKDSLANPGPLGLCGFALTTWLLCLINAGIFDSSNLGLVFGMAFAFGGTAQMIAGMFEFKKATPLDLPHLSVMVRSGGLGHYLSRSLKAKPQRNL</sequence>
<evidence type="ECO:0000313" key="7">
    <source>
        <dbReference type="EMBL" id="VEH65367.1"/>
    </source>
</evidence>
<dbReference type="GO" id="GO:0071422">
    <property type="term" value="P:succinate transmembrane transport"/>
    <property type="evidence" value="ECO:0007669"/>
    <property type="project" value="TreeGrafter"/>
</dbReference>
<protein>
    <submittedName>
        <fullName evidence="7">Inner membrane protein YaaH</fullName>
    </submittedName>
</protein>
<keyword evidence="5 6" id="KW-0472">Membrane</keyword>
<dbReference type="Pfam" id="PF01184">
    <property type="entry name" value="Gpr1_Fun34_YaaH"/>
    <property type="match status" value="1"/>
</dbReference>
<comment type="similarity">
    <text evidence="2">Belongs to the acetate uptake transporter (AceTr) (TC 2.A.96) family.</text>
</comment>
<dbReference type="NCBIfam" id="NF038013">
    <property type="entry name" value="AceTr_1"/>
    <property type="match status" value="1"/>
</dbReference>
<comment type="subcellular location">
    <subcellularLocation>
        <location evidence="1">Membrane</location>
        <topology evidence="1">Multi-pass membrane protein</topology>
    </subcellularLocation>
</comment>
<dbReference type="PANTHER" id="PTHR30178:SF3">
    <property type="entry name" value="SUCCINATE-ACETATE_PROTON SYMPORTER SATP"/>
    <property type="match status" value="1"/>
</dbReference>
<dbReference type="Proteomes" id="UP000278733">
    <property type="component" value="Chromosome"/>
</dbReference>
<feature type="transmembrane region" description="Helical" evidence="6">
    <location>
        <begin position="12"/>
        <end position="33"/>
    </location>
</feature>
<gene>
    <name evidence="7" type="primary">yaaH_1</name>
    <name evidence="7" type="ORF">NCTC8284_00502</name>
</gene>
<evidence type="ECO:0000256" key="6">
    <source>
        <dbReference type="SAM" id="Phobius"/>
    </source>
</evidence>
<dbReference type="InterPro" id="IPR047623">
    <property type="entry name" value="SatP"/>
</dbReference>
<dbReference type="GO" id="GO:0015360">
    <property type="term" value="F:acetate:proton symporter activity"/>
    <property type="evidence" value="ECO:0007669"/>
    <property type="project" value="TreeGrafter"/>
</dbReference>
<feature type="transmembrane region" description="Helical" evidence="6">
    <location>
        <begin position="39"/>
        <end position="60"/>
    </location>
</feature>
<dbReference type="PANTHER" id="PTHR30178">
    <property type="entry name" value="INNER MEMBRANE PROTEIN YAAH"/>
    <property type="match status" value="1"/>
</dbReference>
<organism evidence="7 8">
    <name type="scientific">Rodentibacter pneumotropicus</name>
    <dbReference type="NCBI Taxonomy" id="758"/>
    <lineage>
        <taxon>Bacteria</taxon>
        <taxon>Pseudomonadati</taxon>
        <taxon>Pseudomonadota</taxon>
        <taxon>Gammaproteobacteria</taxon>
        <taxon>Pasteurellales</taxon>
        <taxon>Pasteurellaceae</taxon>
        <taxon>Rodentibacter</taxon>
    </lineage>
</organism>
<keyword evidence="3 6" id="KW-0812">Transmembrane</keyword>
<dbReference type="KEGG" id="rpne:NCTC8284_00502"/>
<proteinExistence type="inferred from homology"/>